<dbReference type="Proteomes" id="UP001557470">
    <property type="component" value="Unassembled WGS sequence"/>
</dbReference>
<proteinExistence type="predicted"/>
<protein>
    <submittedName>
        <fullName evidence="1">Uncharacterized protein</fullName>
    </submittedName>
</protein>
<comment type="caution">
    <text evidence="1">The sequence shown here is derived from an EMBL/GenBank/DDBJ whole genome shotgun (WGS) entry which is preliminary data.</text>
</comment>
<evidence type="ECO:0000313" key="2">
    <source>
        <dbReference type="Proteomes" id="UP001557470"/>
    </source>
</evidence>
<sequence length="76" mass="8827">MDTFLEENVSECKERQINPQSIIKTFCKNRSVNNLLLTTVHYFLSTGPLWSLHLLIAVGYPEQDISLVKLFWACRL</sequence>
<dbReference type="AlphaFoldDB" id="A0ABD0WMI8"/>
<reference evidence="1 2" key="1">
    <citation type="submission" date="2024-06" db="EMBL/GenBank/DDBJ databases">
        <authorList>
            <person name="Pan Q."/>
            <person name="Wen M."/>
            <person name="Jouanno E."/>
            <person name="Zahm M."/>
            <person name="Klopp C."/>
            <person name="Cabau C."/>
            <person name="Louis A."/>
            <person name="Berthelot C."/>
            <person name="Parey E."/>
            <person name="Roest Crollius H."/>
            <person name="Montfort J."/>
            <person name="Robinson-Rechavi M."/>
            <person name="Bouchez O."/>
            <person name="Lampietro C."/>
            <person name="Lopez Roques C."/>
            <person name="Donnadieu C."/>
            <person name="Postlethwait J."/>
            <person name="Bobe J."/>
            <person name="Verreycken H."/>
            <person name="Guiguen Y."/>
        </authorList>
    </citation>
    <scope>NUCLEOTIDE SEQUENCE [LARGE SCALE GENOMIC DNA]</scope>
    <source>
        <strain evidence="1">Up_M1</strain>
        <tissue evidence="1">Testis</tissue>
    </source>
</reference>
<dbReference type="EMBL" id="JAGEUA010000006">
    <property type="protein sequence ID" value="KAL0973083.1"/>
    <property type="molecule type" value="Genomic_DNA"/>
</dbReference>
<gene>
    <name evidence="1" type="ORF">UPYG_G00198710</name>
</gene>
<organism evidence="1 2">
    <name type="scientific">Umbra pygmaea</name>
    <name type="common">Eastern mudminnow</name>
    <dbReference type="NCBI Taxonomy" id="75934"/>
    <lineage>
        <taxon>Eukaryota</taxon>
        <taxon>Metazoa</taxon>
        <taxon>Chordata</taxon>
        <taxon>Craniata</taxon>
        <taxon>Vertebrata</taxon>
        <taxon>Euteleostomi</taxon>
        <taxon>Actinopterygii</taxon>
        <taxon>Neopterygii</taxon>
        <taxon>Teleostei</taxon>
        <taxon>Protacanthopterygii</taxon>
        <taxon>Esociformes</taxon>
        <taxon>Umbridae</taxon>
        <taxon>Umbra</taxon>
    </lineage>
</organism>
<name>A0ABD0WMI8_UMBPY</name>
<accession>A0ABD0WMI8</accession>
<evidence type="ECO:0000313" key="1">
    <source>
        <dbReference type="EMBL" id="KAL0973083.1"/>
    </source>
</evidence>
<keyword evidence="2" id="KW-1185">Reference proteome</keyword>